<dbReference type="InterPro" id="IPR023801">
    <property type="entry name" value="His_deacetylse_dom"/>
</dbReference>
<dbReference type="InterPro" id="IPR000286">
    <property type="entry name" value="HDACs"/>
</dbReference>
<evidence type="ECO:0000259" key="3">
    <source>
        <dbReference type="Pfam" id="PF00850"/>
    </source>
</evidence>
<dbReference type="AlphaFoldDB" id="Q2S833"/>
<dbReference type="PANTHER" id="PTHR10625">
    <property type="entry name" value="HISTONE DEACETYLASE HDAC1-RELATED"/>
    <property type="match status" value="1"/>
</dbReference>
<dbReference type="GO" id="GO:0040029">
    <property type="term" value="P:epigenetic regulation of gene expression"/>
    <property type="evidence" value="ECO:0007669"/>
    <property type="project" value="TreeGrafter"/>
</dbReference>
<proteinExistence type="inferred from homology"/>
<sequence>MAKVPLVYHPEYSPEIPAGHRFPMEKFRLLAEFLRAEGVLTDANLFTPEAATQEDIALAHCADYVRDFRHGELSAKHMRQIGLPWSEGVCTRTFRAVGGTLLTARLALKYGLVAHLAGGTHHAHYDHGSGFCVFNDLAVAARVLVRGGEASRVLIIDCDVHQGDGTARILTDDPDIFTCSFHCRQNFPYRKAHSDFDIELDRGSDGRAYMQTMEHWLPYIFDLTQPDFVLYDAGVDVHDDDVLGHLHLKDADIAERDEYVIRQCLERGVPVACVIGGGYDKDRKRLAARHGVMHGVANRLYQEYAL</sequence>
<protein>
    <submittedName>
        <fullName evidence="4">Deacetylases, including yeast histone deacetylase and acetoin utilization protein</fullName>
    </submittedName>
</protein>
<dbReference type="InterPro" id="IPR044150">
    <property type="entry name" value="HDAC_classIV"/>
</dbReference>
<gene>
    <name evidence="4" type="ordered locus">HCH_06553</name>
</gene>
<evidence type="ECO:0000313" key="4">
    <source>
        <dbReference type="EMBL" id="ABC33191.1"/>
    </source>
</evidence>
<dbReference type="RefSeq" id="WP_011400243.1">
    <property type="nucleotide sequence ID" value="NC_007645.1"/>
</dbReference>
<dbReference type="OrthoDB" id="9808367at2"/>
<dbReference type="GO" id="GO:0004407">
    <property type="term" value="F:histone deacetylase activity"/>
    <property type="evidence" value="ECO:0007669"/>
    <property type="project" value="InterPro"/>
</dbReference>
<dbReference type="EMBL" id="CP000155">
    <property type="protein sequence ID" value="ABC33191.1"/>
    <property type="molecule type" value="Genomic_DNA"/>
</dbReference>
<accession>Q2S833</accession>
<dbReference type="CDD" id="cd09993">
    <property type="entry name" value="HDAC_classIV"/>
    <property type="match status" value="1"/>
</dbReference>
<comment type="similarity">
    <text evidence="1">Belongs to the histone deacetylase family.</text>
</comment>
<dbReference type="Proteomes" id="UP000000238">
    <property type="component" value="Chromosome"/>
</dbReference>
<dbReference type="KEGG" id="hch:HCH_06553"/>
<keyword evidence="5" id="KW-1185">Reference proteome</keyword>
<evidence type="ECO:0000256" key="2">
    <source>
        <dbReference type="ARBA" id="ARBA00022801"/>
    </source>
</evidence>
<reference evidence="4 5" key="1">
    <citation type="journal article" date="2005" name="Nucleic Acids Res.">
        <title>Genomic blueprint of Hahella chejuensis, a marine microbe producing an algicidal agent.</title>
        <authorList>
            <person name="Jeong H."/>
            <person name="Yim J.H."/>
            <person name="Lee C."/>
            <person name="Choi S.-H."/>
            <person name="Park Y.K."/>
            <person name="Yoon S.H."/>
            <person name="Hur C.-G."/>
            <person name="Kang H.-Y."/>
            <person name="Kim D."/>
            <person name="Lee H.H."/>
            <person name="Park K.H."/>
            <person name="Park S.-H."/>
            <person name="Park H.-S."/>
            <person name="Lee H.K."/>
            <person name="Oh T.K."/>
            <person name="Kim J.F."/>
        </authorList>
    </citation>
    <scope>NUCLEOTIDE SEQUENCE [LARGE SCALE GENOMIC DNA]</scope>
    <source>
        <strain evidence="4 5">KCTC 2396</strain>
    </source>
</reference>
<evidence type="ECO:0000256" key="1">
    <source>
        <dbReference type="ARBA" id="ARBA00005947"/>
    </source>
</evidence>
<feature type="domain" description="Histone deacetylase" evidence="3">
    <location>
        <begin position="20"/>
        <end position="286"/>
    </location>
</feature>
<dbReference type="SUPFAM" id="SSF52768">
    <property type="entry name" value="Arginase/deacetylase"/>
    <property type="match status" value="1"/>
</dbReference>
<dbReference type="InterPro" id="IPR037138">
    <property type="entry name" value="His_deacetylse_dom_sf"/>
</dbReference>
<name>Q2S833_HAHCH</name>
<keyword evidence="2" id="KW-0378">Hydrolase</keyword>
<dbReference type="Pfam" id="PF00850">
    <property type="entry name" value="Hist_deacetyl"/>
    <property type="match status" value="1"/>
</dbReference>
<dbReference type="HOGENOM" id="CLU_007727_1_0_6"/>
<dbReference type="InterPro" id="IPR023696">
    <property type="entry name" value="Ureohydrolase_dom_sf"/>
</dbReference>
<dbReference type="eggNOG" id="COG0123">
    <property type="taxonomic scope" value="Bacteria"/>
</dbReference>
<evidence type="ECO:0000313" key="5">
    <source>
        <dbReference type="Proteomes" id="UP000000238"/>
    </source>
</evidence>
<dbReference type="PANTHER" id="PTHR10625:SF19">
    <property type="entry name" value="HISTONE DEACETYLASE 12"/>
    <property type="match status" value="1"/>
</dbReference>
<dbReference type="GO" id="GO:0016787">
    <property type="term" value="F:hydrolase activity"/>
    <property type="evidence" value="ECO:0007669"/>
    <property type="project" value="UniProtKB-KW"/>
</dbReference>
<dbReference type="PRINTS" id="PR01270">
    <property type="entry name" value="HDASUPER"/>
</dbReference>
<organism evidence="4 5">
    <name type="scientific">Hahella chejuensis (strain KCTC 2396)</name>
    <dbReference type="NCBI Taxonomy" id="349521"/>
    <lineage>
        <taxon>Bacteria</taxon>
        <taxon>Pseudomonadati</taxon>
        <taxon>Pseudomonadota</taxon>
        <taxon>Gammaproteobacteria</taxon>
        <taxon>Oceanospirillales</taxon>
        <taxon>Hahellaceae</taxon>
        <taxon>Hahella</taxon>
    </lineage>
</organism>
<dbReference type="STRING" id="349521.HCH_06553"/>
<dbReference type="Gene3D" id="3.40.800.20">
    <property type="entry name" value="Histone deacetylase domain"/>
    <property type="match status" value="1"/>
</dbReference>